<dbReference type="InterPro" id="IPR029058">
    <property type="entry name" value="AB_hydrolase_fold"/>
</dbReference>
<dbReference type="Pfam" id="PF00135">
    <property type="entry name" value="COesterase"/>
    <property type="match status" value="1"/>
</dbReference>
<gene>
    <name evidence="2" type="ORF">B0T10DRAFT_385257</name>
</gene>
<dbReference type="Gene3D" id="3.40.50.1820">
    <property type="entry name" value="alpha/beta hydrolase"/>
    <property type="match status" value="1"/>
</dbReference>
<protein>
    <submittedName>
        <fullName evidence="2">Alpha/Beta hydrolase protein</fullName>
    </submittedName>
</protein>
<dbReference type="GO" id="GO:0016787">
    <property type="term" value="F:hydrolase activity"/>
    <property type="evidence" value="ECO:0007669"/>
    <property type="project" value="UniProtKB-KW"/>
</dbReference>
<dbReference type="AlphaFoldDB" id="A0A9P9AHB7"/>
<comment type="caution">
    <text evidence="2">The sequence shown here is derived from an EMBL/GenBank/DDBJ whole genome shotgun (WGS) entry which is preliminary data.</text>
</comment>
<dbReference type="SUPFAM" id="SSF53474">
    <property type="entry name" value="alpha/beta-Hydrolases"/>
    <property type="match status" value="1"/>
</dbReference>
<sequence>LGRVQGRHGKGVIQYLGLKYASLGHRFAEAKLAAYDGLSKIDATKHGAPVPTLAGAADMEMGFIQATLPKLDVPTMSDIEGLSLNITAPSEPGRNLPVLVYIHGGGFTFGSNSYPHYDQSKVVELSVVMGQPMIAVNINYRLNVAGFLDSQELRKAGYQANRALQ</sequence>
<feature type="non-terminal residue" evidence="2">
    <location>
        <position position="1"/>
    </location>
</feature>
<evidence type="ECO:0000313" key="3">
    <source>
        <dbReference type="Proteomes" id="UP000777438"/>
    </source>
</evidence>
<dbReference type="EMBL" id="JAGPYM010000061">
    <property type="protein sequence ID" value="KAH6870991.1"/>
    <property type="molecule type" value="Genomic_DNA"/>
</dbReference>
<evidence type="ECO:0000313" key="2">
    <source>
        <dbReference type="EMBL" id="KAH6870991.1"/>
    </source>
</evidence>
<feature type="non-terminal residue" evidence="2">
    <location>
        <position position="165"/>
    </location>
</feature>
<accession>A0A9P9AHB7</accession>
<keyword evidence="3" id="KW-1185">Reference proteome</keyword>
<evidence type="ECO:0000259" key="1">
    <source>
        <dbReference type="Pfam" id="PF00135"/>
    </source>
</evidence>
<dbReference type="InterPro" id="IPR002018">
    <property type="entry name" value="CarbesteraseB"/>
</dbReference>
<name>A0A9P9AHB7_9HYPO</name>
<reference evidence="2 3" key="1">
    <citation type="journal article" date="2021" name="Nat. Commun.">
        <title>Genetic determinants of endophytism in the Arabidopsis root mycobiome.</title>
        <authorList>
            <person name="Mesny F."/>
            <person name="Miyauchi S."/>
            <person name="Thiergart T."/>
            <person name="Pickel B."/>
            <person name="Atanasova L."/>
            <person name="Karlsson M."/>
            <person name="Huettel B."/>
            <person name="Barry K.W."/>
            <person name="Haridas S."/>
            <person name="Chen C."/>
            <person name="Bauer D."/>
            <person name="Andreopoulos W."/>
            <person name="Pangilinan J."/>
            <person name="LaButti K."/>
            <person name="Riley R."/>
            <person name="Lipzen A."/>
            <person name="Clum A."/>
            <person name="Drula E."/>
            <person name="Henrissat B."/>
            <person name="Kohler A."/>
            <person name="Grigoriev I.V."/>
            <person name="Martin F.M."/>
            <person name="Hacquard S."/>
        </authorList>
    </citation>
    <scope>NUCLEOTIDE SEQUENCE [LARGE SCALE GENOMIC DNA]</scope>
    <source>
        <strain evidence="2 3">MPI-CAGE-CH-0241</strain>
    </source>
</reference>
<proteinExistence type="predicted"/>
<feature type="domain" description="Carboxylesterase type B" evidence="1">
    <location>
        <begin position="2"/>
        <end position="151"/>
    </location>
</feature>
<dbReference type="PANTHER" id="PTHR43142">
    <property type="entry name" value="CARBOXYLIC ESTER HYDROLASE"/>
    <property type="match status" value="1"/>
</dbReference>
<dbReference type="PANTHER" id="PTHR43142:SF11">
    <property type="entry name" value="CARBOXYLIC ESTER HYDROLASE"/>
    <property type="match status" value="1"/>
</dbReference>
<dbReference type="OrthoDB" id="3200163at2759"/>
<dbReference type="Proteomes" id="UP000777438">
    <property type="component" value="Unassembled WGS sequence"/>
</dbReference>
<keyword evidence="2" id="KW-0378">Hydrolase</keyword>
<organism evidence="2 3">
    <name type="scientific">Thelonectria olida</name>
    <dbReference type="NCBI Taxonomy" id="1576542"/>
    <lineage>
        <taxon>Eukaryota</taxon>
        <taxon>Fungi</taxon>
        <taxon>Dikarya</taxon>
        <taxon>Ascomycota</taxon>
        <taxon>Pezizomycotina</taxon>
        <taxon>Sordariomycetes</taxon>
        <taxon>Hypocreomycetidae</taxon>
        <taxon>Hypocreales</taxon>
        <taxon>Nectriaceae</taxon>
        <taxon>Thelonectria</taxon>
    </lineage>
</organism>